<dbReference type="GO" id="GO:0016616">
    <property type="term" value="F:oxidoreductase activity, acting on the CH-OH group of donors, NAD or NADP as acceptor"/>
    <property type="evidence" value="ECO:0007669"/>
    <property type="project" value="InterPro"/>
</dbReference>
<keyword evidence="7 9" id="KW-0496">Mitochondrion</keyword>
<feature type="domain" description="Isopropylmalate dehydrogenase-like" evidence="11">
    <location>
        <begin position="50"/>
        <end position="379"/>
    </location>
</feature>
<dbReference type="Proteomes" id="UP000218231">
    <property type="component" value="Unassembled WGS sequence"/>
</dbReference>
<dbReference type="SUPFAM" id="SSF53659">
    <property type="entry name" value="Isocitrate/Isopropylmalate dehydrogenase-like"/>
    <property type="match status" value="1"/>
</dbReference>
<dbReference type="GO" id="GO:0000287">
    <property type="term" value="F:magnesium ion binding"/>
    <property type="evidence" value="ECO:0007669"/>
    <property type="project" value="UniProtKB-UniRule"/>
</dbReference>
<name>A0A2A2JUN3_9BILA</name>
<feature type="region of interest" description="Disordered" evidence="10">
    <location>
        <begin position="405"/>
        <end position="436"/>
    </location>
</feature>
<feature type="compositionally biased region" description="Low complexity" evidence="10">
    <location>
        <begin position="671"/>
        <end position="680"/>
    </location>
</feature>
<dbReference type="InterPro" id="IPR036322">
    <property type="entry name" value="WD40_repeat_dom_sf"/>
</dbReference>
<evidence type="ECO:0000256" key="10">
    <source>
        <dbReference type="SAM" id="MobiDB-lite"/>
    </source>
</evidence>
<keyword evidence="6 9" id="KW-0809">Transit peptide</keyword>
<evidence type="ECO:0000256" key="5">
    <source>
        <dbReference type="ARBA" id="ARBA00022737"/>
    </source>
</evidence>
<dbReference type="GO" id="GO:0006099">
    <property type="term" value="P:tricarboxylic acid cycle"/>
    <property type="evidence" value="ECO:0007669"/>
    <property type="project" value="UniProtKB-UniRule"/>
</dbReference>
<feature type="repeat" description="WD" evidence="8">
    <location>
        <begin position="1109"/>
        <end position="1149"/>
    </location>
</feature>
<feature type="compositionally biased region" description="Polar residues" evidence="10">
    <location>
        <begin position="963"/>
        <end position="973"/>
    </location>
</feature>
<dbReference type="PROSITE" id="PS50082">
    <property type="entry name" value="WD_REPEATS_2"/>
    <property type="match status" value="3"/>
</dbReference>
<feature type="compositionally biased region" description="Pro residues" evidence="10">
    <location>
        <begin position="607"/>
        <end position="626"/>
    </location>
</feature>
<dbReference type="EMBL" id="LIAE01010209">
    <property type="protein sequence ID" value="PAV65367.1"/>
    <property type="molecule type" value="Genomic_DNA"/>
</dbReference>
<dbReference type="NCBIfam" id="TIGR00175">
    <property type="entry name" value="mito_nad_idh"/>
    <property type="match status" value="1"/>
</dbReference>
<dbReference type="InterPro" id="IPR004434">
    <property type="entry name" value="Isocitrate_DH_NAD"/>
</dbReference>
<dbReference type="InterPro" id="IPR001680">
    <property type="entry name" value="WD40_rpt"/>
</dbReference>
<evidence type="ECO:0000256" key="1">
    <source>
        <dbReference type="ARBA" id="ARBA00004173"/>
    </source>
</evidence>
<accession>A0A2A2JUN3</accession>
<dbReference type="SMART" id="SM01329">
    <property type="entry name" value="Iso_dh"/>
    <property type="match status" value="1"/>
</dbReference>
<evidence type="ECO:0000256" key="2">
    <source>
        <dbReference type="ARBA" id="ARBA00007769"/>
    </source>
</evidence>
<evidence type="ECO:0000256" key="7">
    <source>
        <dbReference type="ARBA" id="ARBA00023128"/>
    </source>
</evidence>
<evidence type="ECO:0000313" key="12">
    <source>
        <dbReference type="EMBL" id="PAV65367.1"/>
    </source>
</evidence>
<dbReference type="Gene3D" id="3.40.718.10">
    <property type="entry name" value="Isopropylmalate Dehydrogenase"/>
    <property type="match status" value="1"/>
</dbReference>
<feature type="compositionally biased region" description="Basic and acidic residues" evidence="10">
    <location>
        <begin position="642"/>
        <end position="670"/>
    </location>
</feature>
<comment type="similarity">
    <text evidence="2 9">Belongs to the isocitrate and isopropylmalate dehydrogenases family.</text>
</comment>
<dbReference type="STRING" id="2018661.A0A2A2JUN3"/>
<dbReference type="PROSITE" id="PS51257">
    <property type="entry name" value="PROKAR_LIPOPROTEIN"/>
    <property type="match status" value="1"/>
</dbReference>
<keyword evidence="5" id="KW-0677">Repeat</keyword>
<proteinExistence type="inferred from homology"/>
<dbReference type="PROSITE" id="PS00470">
    <property type="entry name" value="IDH_IMDH"/>
    <property type="match status" value="1"/>
</dbReference>
<dbReference type="FunFam" id="3.40.718.10:FF:000001">
    <property type="entry name" value="Isocitrate dehydrogenase [NAD] subunit, mitochondrial"/>
    <property type="match status" value="1"/>
</dbReference>
<feature type="region of interest" description="Disordered" evidence="10">
    <location>
        <begin position="1066"/>
        <end position="1096"/>
    </location>
</feature>
<dbReference type="InterPro" id="IPR015943">
    <property type="entry name" value="WD40/YVTN_repeat-like_dom_sf"/>
</dbReference>
<feature type="repeat" description="WD" evidence="8">
    <location>
        <begin position="998"/>
        <end position="1029"/>
    </location>
</feature>
<dbReference type="GO" id="GO:0051287">
    <property type="term" value="F:NAD binding"/>
    <property type="evidence" value="ECO:0007669"/>
    <property type="project" value="UniProtKB-UniRule"/>
</dbReference>
<comment type="subcellular location">
    <subcellularLocation>
        <location evidence="1 9">Mitochondrion</location>
    </subcellularLocation>
</comment>
<feature type="region of interest" description="Disordered" evidence="10">
    <location>
        <begin position="885"/>
        <end position="905"/>
    </location>
</feature>
<comment type="caution">
    <text evidence="12">The sequence shown here is derived from an EMBL/GenBank/DDBJ whole genome shotgun (WGS) entry which is preliminary data.</text>
</comment>
<dbReference type="InterPro" id="IPR019818">
    <property type="entry name" value="IsoCit/isopropylmalate_DH_CS"/>
</dbReference>
<feature type="compositionally biased region" description="Polar residues" evidence="10">
    <location>
        <begin position="714"/>
        <end position="730"/>
    </location>
</feature>
<evidence type="ECO:0000256" key="4">
    <source>
        <dbReference type="ARBA" id="ARBA00022574"/>
    </source>
</evidence>
<feature type="region of interest" description="Disordered" evidence="10">
    <location>
        <begin position="605"/>
        <end position="743"/>
    </location>
</feature>
<evidence type="ECO:0000313" key="13">
    <source>
        <dbReference type="Proteomes" id="UP000218231"/>
    </source>
</evidence>
<protein>
    <recommendedName>
        <fullName evidence="9">Isocitrate dehydrogenase [NAD] subunit, mitochondrial</fullName>
    </recommendedName>
</protein>
<feature type="region of interest" description="Disordered" evidence="10">
    <location>
        <begin position="932"/>
        <end position="981"/>
    </location>
</feature>
<dbReference type="PROSITE" id="PS50294">
    <property type="entry name" value="WD_REPEATS_REGION"/>
    <property type="match status" value="3"/>
</dbReference>
<keyword evidence="4 8" id="KW-0853">WD repeat</keyword>
<organism evidence="12 13">
    <name type="scientific">Diploscapter pachys</name>
    <dbReference type="NCBI Taxonomy" id="2018661"/>
    <lineage>
        <taxon>Eukaryota</taxon>
        <taxon>Metazoa</taxon>
        <taxon>Ecdysozoa</taxon>
        <taxon>Nematoda</taxon>
        <taxon>Chromadorea</taxon>
        <taxon>Rhabditida</taxon>
        <taxon>Rhabditina</taxon>
        <taxon>Rhabditomorpha</taxon>
        <taxon>Rhabditoidea</taxon>
        <taxon>Rhabditidae</taxon>
        <taxon>Diploscapter</taxon>
    </lineage>
</organism>
<dbReference type="SMART" id="SM00320">
    <property type="entry name" value="WD40"/>
    <property type="match status" value="6"/>
</dbReference>
<dbReference type="InterPro" id="IPR024084">
    <property type="entry name" value="IsoPropMal-DH-like_dom"/>
</dbReference>
<reference evidence="12 13" key="1">
    <citation type="journal article" date="2017" name="Curr. Biol.">
        <title>Genome architecture and evolution of a unichromosomal asexual nematode.</title>
        <authorList>
            <person name="Fradin H."/>
            <person name="Zegar C."/>
            <person name="Gutwein M."/>
            <person name="Lucas J."/>
            <person name="Kovtun M."/>
            <person name="Corcoran D."/>
            <person name="Baugh L.R."/>
            <person name="Kiontke K."/>
            <person name="Gunsalus K."/>
            <person name="Fitch D.H."/>
            <person name="Piano F."/>
        </authorList>
    </citation>
    <scope>NUCLEOTIDE SEQUENCE [LARGE SCALE GENOMIC DNA]</scope>
    <source>
        <strain evidence="12">PF1309</strain>
    </source>
</reference>
<evidence type="ECO:0000256" key="9">
    <source>
        <dbReference type="RuleBase" id="RU361266"/>
    </source>
</evidence>
<keyword evidence="13" id="KW-1185">Reference proteome</keyword>
<dbReference type="Pfam" id="PF00400">
    <property type="entry name" value="WD40"/>
    <property type="match status" value="4"/>
</dbReference>
<dbReference type="Pfam" id="PF00180">
    <property type="entry name" value="Iso_dh"/>
    <property type="match status" value="1"/>
</dbReference>
<dbReference type="GO" id="GO:0005739">
    <property type="term" value="C:mitochondrion"/>
    <property type="evidence" value="ECO:0007669"/>
    <property type="project" value="UniProtKB-SubCell"/>
</dbReference>
<dbReference type="PANTHER" id="PTHR14221:SF0">
    <property type="entry name" value="WD REPEAT-CONTAINING PROTEIN 44"/>
    <property type="match status" value="1"/>
</dbReference>
<dbReference type="Gene3D" id="2.130.10.10">
    <property type="entry name" value="YVTN repeat-like/Quinoprotein amine dehydrogenase"/>
    <property type="match status" value="1"/>
</dbReference>
<feature type="compositionally biased region" description="Basic and acidic residues" evidence="10">
    <location>
        <begin position="885"/>
        <end position="899"/>
    </location>
</feature>
<feature type="repeat" description="WD" evidence="8">
    <location>
        <begin position="1149"/>
        <end position="1183"/>
    </location>
</feature>
<sequence length="1413" mass="154964">MLSRSCLPLLRAAACPAISASSGCSSPASLTRRTAVTAATTKPDAPQKLKVTIIPGDGVGPELIYTVQDIVKNTGIPLEFQEIFLSEVHYTRSASIENAAESIGKNNGVALKGAIEGSAVLHAEGELQGLNMRLRKRLDLFANVCHIKTLEGIKTRHGKKLDFVIVREQTEGEYSSLEHQLVPGVIECLKIVTREKCERIAKFAFDYATKYGRKKVTAVHKANIMKLGDGLFLQTCKDVAKRYPRIEFDAMIIDNTCMQLVSRPEQFDVMVMPNLYGNIVDNLAAGLVGGAGVVTGQSYGRDYVIFEPGSRHSFQEAMGRSIANPTAMILCCANMLNHLHLDEYGNALKRSVEDVIREGKVRTRDLGGYSTTVEFADAMSQEEDGDDEFEDALDPEEVLKKKPGISTTASTPARKVGQEENGTDFKQGKVLTSTPRKPFGANQETEHQFAVPRTPHLPDSAASRRERVSALRKRMNLEFGMREQTPVISSSMADAADTMSVASEATSLHSWHRRVLNGPDNLVVQPSDSMSTRAASTIGPPPSMFSPMSNPSNWNSPINLKDQWNIDEVDEPECYYSPVTHIEAASPGPSTSSIGIAPVPRSALSPPIHPPPISSYVTPPPLPPRNPTLRLPDPVNVSQTGLEEKLSDDQLRKESAESVTESVKRIDARTSSDSVSSHDFSGTRRKGHAKTNSLDRGLTLAKVIKSGPFPPPASSKSNSLTRQGDVNGQANGYEGESEGEEDKRIGAAQGIIRQITTGLDDEQGNHEPAMTSATLDVIASSSAESTSSSGKSNQNKSHKSGTTSKNSREGSVPKIPKRQDSSDSRPKAATLPNIGNTVRPSEFLTIMDPTLSTSRSHEFVATPPLVVTAPIDPITRDVERRMSMKRDIDHNNDDTHSERGSTVSSLEHAKSLARNYGNYASTLLRGAFQKVRTKVGHSSNATKEEITSDSEGEQSDGGANGVEQPTTSGSTPGSIVRPRKAKKGPFDFENLRLYQELSNEHTGAVWCVRFSVCGRLLATAGQDAILRVWVVKSHLRYFTDMRERYQQKTDACRSASDVFEATIGDLERPPSSAESQAMSGQTTNEQEDEEENSSGNVKSLFCTKPFAIFKGHTADIMDVSLSKNYFILSSGMDRTVKLWHLSRSECLCCFQHVDIVTCVAFLPKDDRYFISGSLDGKLRLWHIPDKRVAVWNEVQVKFITALAFVKGGKFVVVGTYTGRCYFYTTEQLKYHTVVDVRSSRGKNAKGHKITGLAVHGDKLLVTSNDSRIRMYDVRDKSLACKFRGATNEHSHIRAAFSHDGKHIICGSEDKFVYIWRTSDLPSTLSVRKDLNNMWERIRAHTALVSVAVFAPKPQIFLAMLEPKSNVVERQMSVSHQPATGHAIVSADRNGCIKVFVNRPPEMKTGQSLFYSQD</sequence>
<keyword evidence="3 9" id="KW-0816">Tricarboxylic acid cycle</keyword>
<evidence type="ECO:0000256" key="8">
    <source>
        <dbReference type="PROSITE-ProRule" id="PRU00221"/>
    </source>
</evidence>
<gene>
    <name evidence="12" type="ORF">WR25_19296</name>
</gene>
<dbReference type="OrthoDB" id="1932312at2759"/>
<evidence type="ECO:0000256" key="6">
    <source>
        <dbReference type="ARBA" id="ARBA00022946"/>
    </source>
</evidence>
<feature type="compositionally biased region" description="Low complexity" evidence="10">
    <location>
        <begin position="780"/>
        <end position="792"/>
    </location>
</feature>
<evidence type="ECO:0000256" key="3">
    <source>
        <dbReference type="ARBA" id="ARBA00022532"/>
    </source>
</evidence>
<dbReference type="SUPFAM" id="SSF50978">
    <property type="entry name" value="WD40 repeat-like"/>
    <property type="match status" value="1"/>
</dbReference>
<dbReference type="InterPro" id="IPR040324">
    <property type="entry name" value="WDR44/Dgr2"/>
</dbReference>
<feature type="compositionally biased region" description="Basic and acidic residues" evidence="10">
    <location>
        <begin position="817"/>
        <end position="826"/>
    </location>
</feature>
<dbReference type="PANTHER" id="PTHR14221">
    <property type="entry name" value="WD REPEAT DOMAIN 44"/>
    <property type="match status" value="1"/>
</dbReference>
<feature type="region of interest" description="Disordered" evidence="10">
    <location>
        <begin position="779"/>
        <end position="836"/>
    </location>
</feature>
<evidence type="ECO:0000259" key="11">
    <source>
        <dbReference type="SMART" id="SM01329"/>
    </source>
</evidence>